<keyword evidence="1" id="KW-0472">Membrane</keyword>
<protein>
    <submittedName>
        <fullName evidence="2">Uncharacterized protein</fullName>
    </submittedName>
</protein>
<dbReference type="Proteomes" id="UP000236732">
    <property type="component" value="Unassembled WGS sequence"/>
</dbReference>
<dbReference type="OrthoDB" id="3533072at2"/>
<keyword evidence="1" id="KW-0812">Transmembrane</keyword>
<keyword evidence="1" id="KW-1133">Transmembrane helix</keyword>
<dbReference type="AlphaFoldDB" id="A0A1H6EJ28"/>
<name>A0A1H6EJ28_9ACTN</name>
<dbReference type="EMBL" id="FNVT01000010">
    <property type="protein sequence ID" value="SEG96919.1"/>
    <property type="molecule type" value="Genomic_DNA"/>
</dbReference>
<evidence type="ECO:0000256" key="1">
    <source>
        <dbReference type="SAM" id="Phobius"/>
    </source>
</evidence>
<keyword evidence="3" id="KW-1185">Reference proteome</keyword>
<gene>
    <name evidence="2" type="ORF">SAMN05444920_110154</name>
</gene>
<evidence type="ECO:0000313" key="2">
    <source>
        <dbReference type="EMBL" id="SEG96919.1"/>
    </source>
</evidence>
<feature type="transmembrane region" description="Helical" evidence="1">
    <location>
        <begin position="25"/>
        <end position="46"/>
    </location>
</feature>
<sequence length="167" mass="18828">MTITTPEAPATAPAPKPRKSRWLRWAALPLIPLLLLYVVAMTPHWLDDYRVSRLMDRILDHPLPPETGFGDFGTQAVVSGDSTDCWVDLRFSLDMKRPTDEILAHYRKADFTKGDDNFSEIDFSAWVWYDDSGKPSAATDKPVVHGSLVIEVSALFPGSTFMDTRCW</sequence>
<reference evidence="2 3" key="1">
    <citation type="submission" date="2016-10" db="EMBL/GenBank/DDBJ databases">
        <authorList>
            <person name="de Groot N.N."/>
        </authorList>
    </citation>
    <scope>NUCLEOTIDE SEQUENCE [LARGE SCALE GENOMIC DNA]</scope>
    <source>
        <strain evidence="2 3">CGMCC 4.7037</strain>
    </source>
</reference>
<proteinExistence type="predicted"/>
<dbReference type="RefSeq" id="WP_146103871.1">
    <property type="nucleotide sequence ID" value="NZ_FNVT01000010.1"/>
</dbReference>
<accession>A0A1H6EJ28</accession>
<organism evidence="2 3">
    <name type="scientific">Nonomuraea solani</name>
    <dbReference type="NCBI Taxonomy" id="1144553"/>
    <lineage>
        <taxon>Bacteria</taxon>
        <taxon>Bacillati</taxon>
        <taxon>Actinomycetota</taxon>
        <taxon>Actinomycetes</taxon>
        <taxon>Streptosporangiales</taxon>
        <taxon>Streptosporangiaceae</taxon>
        <taxon>Nonomuraea</taxon>
    </lineage>
</organism>
<evidence type="ECO:0000313" key="3">
    <source>
        <dbReference type="Proteomes" id="UP000236732"/>
    </source>
</evidence>